<keyword evidence="2" id="KW-1185">Reference proteome</keyword>
<accession>A0ABZ1BXS3</accession>
<evidence type="ECO:0000313" key="2">
    <source>
        <dbReference type="Proteomes" id="UP001332192"/>
    </source>
</evidence>
<dbReference type="InterPro" id="IPR012341">
    <property type="entry name" value="6hp_glycosidase-like_sf"/>
</dbReference>
<dbReference type="RefSeq" id="WP_324716876.1">
    <property type="nucleotide sequence ID" value="NZ_CP141615.1"/>
</dbReference>
<sequence>MIRPLSEPGRAPVLEGDGPEEVALTLSNRAFTMTLDCWGHVRSLRLVNHGMVIRPGRLRWYFAPASGQGRRSATPSLTGKAWRLWPGMLQASLLLEPGDVSLEVEAGADREAPLVWLRWRLHGPQASGAAHERQDADCPALVVRIAPRRDEELARAVVLRMFGPARYVPEAMEAVRRHAEEAAAALRTQAVAVQAGARSWLLDGVWLHASLECSGLQVADRGEGDGARWTCLPGSPSSGGMEAALALWVEKAVPTVRQALLARASTAPPKPLPARPGPPSFESGDALLDTLFAFSLDAAVSNFKADPLGGFEGLTAGVHYETPARTYFRDGYWTSQALLPFHPDLVRAQVVALAGGVHDDGSCPSAVLFPNPVLAAALEAAHRFVPGFSALHRPPRDFWSGHHDSPSFFLLLLYDYLAWTGDGAVLWEPVPGSPREAGSRHTVLGSAVRAARYLLEADVHDEGLARKPYDTLDWADNVFRSGWVTYDEALRAAALGRAGAILARLARWGDPPREEGLEELATSSARLALARRLEEAHRRARLAINEKLWLADRGYYAEYVEPPAGGGTAPSVPEPHLAIDTLTVLLWDLAPVDRARRVLDQTEILLESRRNHRQPCGDWGVMCCFPPYRDRRRLTGKTRFPYRYHNGAEWPYWSAVLALLRMRYGTGDWRYPLVRCWEVGLANGRAAPVEYHSPPYAPGSPNQAWSSMPAAAMVRGGFGIEPDLDGRFTVRRPPWGPSRLKGVRIHGQRYDFDL</sequence>
<dbReference type="InterPro" id="IPR008928">
    <property type="entry name" value="6-hairpin_glycosidase_sf"/>
</dbReference>
<name>A0ABZ1BXS3_9FIRM</name>
<evidence type="ECO:0000313" key="1">
    <source>
        <dbReference type="EMBL" id="WRP17606.1"/>
    </source>
</evidence>
<reference evidence="1 2" key="1">
    <citation type="journal article" date="2024" name="Front. Microbiol.">
        <title>Novel thermophilic genera Geochorda gen. nov. and Carboxydochorda gen. nov. from the deep terrestrial subsurface reveal the ecophysiological diversity in the class Limnochordia.</title>
        <authorList>
            <person name="Karnachuk O.V."/>
            <person name="Lukina A.P."/>
            <person name="Avakyan M.R."/>
            <person name="Kadnikov V.V."/>
            <person name="Begmatov S."/>
            <person name="Beletsky A.V."/>
            <person name="Vlasova K.G."/>
            <person name="Novikov A.A."/>
            <person name="Shcherbakova V.A."/>
            <person name="Mardanov A.V."/>
            <person name="Ravin N.V."/>
        </authorList>
    </citation>
    <scope>NUCLEOTIDE SEQUENCE [LARGE SCALE GENOMIC DNA]</scope>
    <source>
        <strain evidence="1 2">L945</strain>
    </source>
</reference>
<protein>
    <recommendedName>
        <fullName evidence="3">Glycogen debranching enzyme</fullName>
    </recommendedName>
</protein>
<dbReference type="Proteomes" id="UP001332192">
    <property type="component" value="Chromosome"/>
</dbReference>
<dbReference type="EMBL" id="CP141615">
    <property type="protein sequence ID" value="WRP17606.1"/>
    <property type="molecule type" value="Genomic_DNA"/>
</dbReference>
<gene>
    <name evidence="1" type="ORF">U7230_00895</name>
</gene>
<dbReference type="SUPFAM" id="SSF48208">
    <property type="entry name" value="Six-hairpin glycosidases"/>
    <property type="match status" value="1"/>
</dbReference>
<dbReference type="Gene3D" id="1.50.10.10">
    <property type="match status" value="1"/>
</dbReference>
<organism evidence="1 2">
    <name type="scientific">Carboxydichorda subterranea</name>
    <dbReference type="NCBI Taxonomy" id="3109565"/>
    <lineage>
        <taxon>Bacteria</taxon>
        <taxon>Bacillati</taxon>
        <taxon>Bacillota</taxon>
        <taxon>Limnochordia</taxon>
        <taxon>Limnochordales</taxon>
        <taxon>Geochordaceae</taxon>
        <taxon>Carboxydichorda</taxon>
    </lineage>
</organism>
<proteinExistence type="predicted"/>
<evidence type="ECO:0008006" key="3">
    <source>
        <dbReference type="Google" id="ProtNLM"/>
    </source>
</evidence>